<name>A0AAV4R8L3_CAEEX</name>
<evidence type="ECO:0000313" key="2">
    <source>
        <dbReference type="EMBL" id="GIY17369.1"/>
    </source>
</evidence>
<protein>
    <submittedName>
        <fullName evidence="2">Uncharacterized protein</fullName>
    </submittedName>
</protein>
<feature type="region of interest" description="Disordered" evidence="1">
    <location>
        <begin position="1"/>
        <end position="48"/>
    </location>
</feature>
<dbReference type="EMBL" id="BPLR01007506">
    <property type="protein sequence ID" value="GIY17369.1"/>
    <property type="molecule type" value="Genomic_DNA"/>
</dbReference>
<comment type="caution">
    <text evidence="2">The sequence shown here is derived from an EMBL/GenBank/DDBJ whole genome shotgun (WGS) entry which is preliminary data.</text>
</comment>
<feature type="compositionally biased region" description="Pro residues" evidence="1">
    <location>
        <begin position="1"/>
        <end position="11"/>
    </location>
</feature>
<organism evidence="2 3">
    <name type="scientific">Caerostris extrusa</name>
    <name type="common">Bark spider</name>
    <name type="synonym">Caerostris bankana</name>
    <dbReference type="NCBI Taxonomy" id="172846"/>
    <lineage>
        <taxon>Eukaryota</taxon>
        <taxon>Metazoa</taxon>
        <taxon>Ecdysozoa</taxon>
        <taxon>Arthropoda</taxon>
        <taxon>Chelicerata</taxon>
        <taxon>Arachnida</taxon>
        <taxon>Araneae</taxon>
        <taxon>Araneomorphae</taxon>
        <taxon>Entelegynae</taxon>
        <taxon>Araneoidea</taxon>
        <taxon>Araneidae</taxon>
        <taxon>Caerostris</taxon>
    </lineage>
</organism>
<keyword evidence="3" id="KW-1185">Reference proteome</keyword>
<sequence>MCYPVPGPFQTPLPNAGTDATGEPDYDEGLSPDSRRRDRRWGYDGSAASLSGHTDELANCSKRAIEIKNANIEDTSRKDRTNIERTQPLNMYYPVPGPFQAPFLNAGKDAMESRITMKGFPPDSRRGYDGSALS</sequence>
<dbReference type="Proteomes" id="UP001054945">
    <property type="component" value="Unassembled WGS sequence"/>
</dbReference>
<accession>A0AAV4R8L3</accession>
<feature type="compositionally biased region" description="Basic and acidic residues" evidence="1">
    <location>
        <begin position="33"/>
        <end position="42"/>
    </location>
</feature>
<reference evidence="2 3" key="1">
    <citation type="submission" date="2021-06" db="EMBL/GenBank/DDBJ databases">
        <title>Caerostris extrusa draft genome.</title>
        <authorList>
            <person name="Kono N."/>
            <person name="Arakawa K."/>
        </authorList>
    </citation>
    <scope>NUCLEOTIDE SEQUENCE [LARGE SCALE GENOMIC DNA]</scope>
</reference>
<proteinExistence type="predicted"/>
<gene>
    <name evidence="2" type="ORF">CEXT_449711</name>
</gene>
<evidence type="ECO:0000256" key="1">
    <source>
        <dbReference type="SAM" id="MobiDB-lite"/>
    </source>
</evidence>
<dbReference type="AlphaFoldDB" id="A0AAV4R8L3"/>
<evidence type="ECO:0000313" key="3">
    <source>
        <dbReference type="Proteomes" id="UP001054945"/>
    </source>
</evidence>